<protein>
    <submittedName>
        <fullName evidence="5">MarR family transcriptional regulator</fullName>
    </submittedName>
</protein>
<dbReference type="PROSITE" id="PS01117">
    <property type="entry name" value="HTH_MARR_1"/>
    <property type="match status" value="1"/>
</dbReference>
<organism evidence="5 6">
    <name type="scientific">Variovorax paradoxus</name>
    <dbReference type="NCBI Taxonomy" id="34073"/>
    <lineage>
        <taxon>Bacteria</taxon>
        <taxon>Pseudomonadati</taxon>
        <taxon>Pseudomonadota</taxon>
        <taxon>Betaproteobacteria</taxon>
        <taxon>Burkholderiales</taxon>
        <taxon>Comamonadaceae</taxon>
        <taxon>Variovorax</taxon>
    </lineage>
</organism>
<feature type="domain" description="HTH marR-type" evidence="4">
    <location>
        <begin position="14"/>
        <end position="147"/>
    </location>
</feature>
<dbReference type="GO" id="GO:0003677">
    <property type="term" value="F:DNA binding"/>
    <property type="evidence" value="ECO:0007669"/>
    <property type="project" value="UniProtKB-KW"/>
</dbReference>
<gene>
    <name evidence="5" type="ORF">RT97_11790</name>
</gene>
<dbReference type="InterPro" id="IPR023187">
    <property type="entry name" value="Tscrpt_reg_MarR-type_CS"/>
</dbReference>
<name>A0A0D0MK69_VARPD</name>
<dbReference type="AlphaFoldDB" id="A0A0D0MK69"/>
<sequence length="161" mass="17253">MPTSTTTQTREHALMHLGMSLSTLQRAYRAAADKAVAHVGVSQTLAWPIVMIGRMGDGMRQGVLAEVLGIEGPSLVRSVDQLVEAGFVQRLEDPADRRAKTLHLTPTGVTACATIEAALSQMRGTLFEGIGDDDIAACLRVFATLQERLGRNAPATQEGRK</sequence>
<reference evidence="5 6" key="1">
    <citation type="submission" date="2014-12" db="EMBL/GenBank/DDBJ databases">
        <title>16Stimator: statistical estimation of ribosomal gene copy numbers from draft genome assemblies.</title>
        <authorList>
            <person name="Perisin M.A."/>
            <person name="Vetter M."/>
            <person name="Gilbert J.A."/>
            <person name="Bergelson J."/>
        </authorList>
    </citation>
    <scope>NUCLEOTIDE SEQUENCE [LARGE SCALE GENOMIC DNA]</scope>
    <source>
        <strain evidence="5 6">MEDvA23</strain>
    </source>
</reference>
<evidence type="ECO:0000256" key="3">
    <source>
        <dbReference type="ARBA" id="ARBA00023163"/>
    </source>
</evidence>
<keyword evidence="1" id="KW-0805">Transcription regulation</keyword>
<evidence type="ECO:0000259" key="4">
    <source>
        <dbReference type="PROSITE" id="PS50995"/>
    </source>
</evidence>
<evidence type="ECO:0000313" key="5">
    <source>
        <dbReference type="EMBL" id="KIQ32726.1"/>
    </source>
</evidence>
<dbReference type="Pfam" id="PF12802">
    <property type="entry name" value="MarR_2"/>
    <property type="match status" value="1"/>
</dbReference>
<dbReference type="GO" id="GO:0003700">
    <property type="term" value="F:DNA-binding transcription factor activity"/>
    <property type="evidence" value="ECO:0007669"/>
    <property type="project" value="InterPro"/>
</dbReference>
<dbReference type="PANTHER" id="PTHR33164">
    <property type="entry name" value="TRANSCRIPTIONAL REGULATOR, MARR FAMILY"/>
    <property type="match status" value="1"/>
</dbReference>
<dbReference type="InterPro" id="IPR036388">
    <property type="entry name" value="WH-like_DNA-bd_sf"/>
</dbReference>
<dbReference type="InterPro" id="IPR036390">
    <property type="entry name" value="WH_DNA-bd_sf"/>
</dbReference>
<dbReference type="GO" id="GO:0006950">
    <property type="term" value="P:response to stress"/>
    <property type="evidence" value="ECO:0007669"/>
    <property type="project" value="TreeGrafter"/>
</dbReference>
<keyword evidence="3" id="KW-0804">Transcription</keyword>
<dbReference type="PANTHER" id="PTHR33164:SF64">
    <property type="entry name" value="TRANSCRIPTIONAL REGULATOR SLYA"/>
    <property type="match status" value="1"/>
</dbReference>
<dbReference type="PROSITE" id="PS50995">
    <property type="entry name" value="HTH_MARR_2"/>
    <property type="match status" value="1"/>
</dbReference>
<dbReference type="EMBL" id="JXQQ01000026">
    <property type="protein sequence ID" value="KIQ32726.1"/>
    <property type="molecule type" value="Genomic_DNA"/>
</dbReference>
<evidence type="ECO:0000256" key="1">
    <source>
        <dbReference type="ARBA" id="ARBA00023015"/>
    </source>
</evidence>
<dbReference type="InterPro" id="IPR039422">
    <property type="entry name" value="MarR/SlyA-like"/>
</dbReference>
<accession>A0A0D0MK69</accession>
<dbReference type="PRINTS" id="PR00598">
    <property type="entry name" value="HTHMARR"/>
</dbReference>
<evidence type="ECO:0000313" key="6">
    <source>
        <dbReference type="Proteomes" id="UP000032067"/>
    </source>
</evidence>
<dbReference type="SUPFAM" id="SSF46785">
    <property type="entry name" value="Winged helix' DNA-binding domain"/>
    <property type="match status" value="1"/>
</dbReference>
<comment type="caution">
    <text evidence="5">The sequence shown here is derived from an EMBL/GenBank/DDBJ whole genome shotgun (WGS) entry which is preliminary data.</text>
</comment>
<proteinExistence type="predicted"/>
<keyword evidence="2" id="KW-0238">DNA-binding</keyword>
<dbReference type="Proteomes" id="UP000032067">
    <property type="component" value="Unassembled WGS sequence"/>
</dbReference>
<evidence type="ECO:0000256" key="2">
    <source>
        <dbReference type="ARBA" id="ARBA00023125"/>
    </source>
</evidence>
<dbReference type="SMART" id="SM00347">
    <property type="entry name" value="HTH_MARR"/>
    <property type="match status" value="1"/>
</dbReference>
<dbReference type="Gene3D" id="1.10.10.10">
    <property type="entry name" value="Winged helix-like DNA-binding domain superfamily/Winged helix DNA-binding domain"/>
    <property type="match status" value="1"/>
</dbReference>
<dbReference type="InterPro" id="IPR000835">
    <property type="entry name" value="HTH_MarR-typ"/>
</dbReference>